<name>A0A2A5WBR1_9GAMM</name>
<organism evidence="4 5">
    <name type="scientific">OM182 bacterium MED-G28</name>
    <dbReference type="NCBI Taxonomy" id="1986256"/>
    <lineage>
        <taxon>Bacteria</taxon>
        <taxon>Pseudomonadati</taxon>
        <taxon>Pseudomonadota</taxon>
        <taxon>Gammaproteobacteria</taxon>
        <taxon>OMG group</taxon>
        <taxon>OM182 clade</taxon>
    </lineage>
</organism>
<dbReference type="InterPro" id="IPR034345">
    <property type="entry name" value="Gtt2-like_N"/>
</dbReference>
<evidence type="ECO:0000313" key="4">
    <source>
        <dbReference type="EMBL" id="PDH33596.1"/>
    </source>
</evidence>
<evidence type="ECO:0000259" key="2">
    <source>
        <dbReference type="PROSITE" id="PS50404"/>
    </source>
</evidence>
<feature type="domain" description="GST N-terminal" evidence="2">
    <location>
        <begin position="1"/>
        <end position="81"/>
    </location>
</feature>
<gene>
    <name evidence="4" type="ORF">CNF02_07645</name>
</gene>
<dbReference type="GO" id="GO:0016740">
    <property type="term" value="F:transferase activity"/>
    <property type="evidence" value="ECO:0007669"/>
    <property type="project" value="UniProtKB-KW"/>
</dbReference>
<evidence type="ECO:0000313" key="5">
    <source>
        <dbReference type="Proteomes" id="UP000219329"/>
    </source>
</evidence>
<comment type="similarity">
    <text evidence="1">Belongs to the GST superfamily.</text>
</comment>
<dbReference type="AlphaFoldDB" id="A0A2A5WBR1"/>
<protein>
    <submittedName>
        <fullName evidence="4">Glutathione S-transferase</fullName>
    </submittedName>
</protein>
<dbReference type="Gene3D" id="1.20.1050.10">
    <property type="match status" value="1"/>
</dbReference>
<dbReference type="PROSITE" id="PS50405">
    <property type="entry name" value="GST_CTER"/>
    <property type="match status" value="1"/>
</dbReference>
<dbReference type="Gene3D" id="3.40.30.10">
    <property type="entry name" value="Glutaredoxin"/>
    <property type="match status" value="1"/>
</dbReference>
<dbReference type="PANTHER" id="PTHR44051:SF8">
    <property type="entry name" value="GLUTATHIONE S-TRANSFERASE GSTA"/>
    <property type="match status" value="1"/>
</dbReference>
<proteinExistence type="inferred from homology"/>
<dbReference type="Proteomes" id="UP000219329">
    <property type="component" value="Unassembled WGS sequence"/>
</dbReference>
<evidence type="ECO:0000259" key="3">
    <source>
        <dbReference type="PROSITE" id="PS50405"/>
    </source>
</evidence>
<dbReference type="InterPro" id="IPR010987">
    <property type="entry name" value="Glutathione-S-Trfase_C-like"/>
</dbReference>
<dbReference type="InterPro" id="IPR004045">
    <property type="entry name" value="Glutathione_S-Trfase_N"/>
</dbReference>
<dbReference type="InterPro" id="IPR036249">
    <property type="entry name" value="Thioredoxin-like_sf"/>
</dbReference>
<dbReference type="InterPro" id="IPR004046">
    <property type="entry name" value="GST_C"/>
</dbReference>
<accession>A0A2A5WBR1</accession>
<sequence>MKLYGCGNTPNPRKVKIVLAEKAIDYEMIELDLQNGEHKAPEFLQKNPLGRVPVLETDDGAFLTEAIAICRYLEALYPQPNLFGSDADDLGQIEMHLSQIESDLWFQVRSSWKNGPVLEQRGYQVAPEAKVFSDENVYAYYEKLNDELADKEYLATSRFTIADIILLVSLDFAIHYCKLNPDESLQNLWRWHGFVTARESVGAIT</sequence>
<dbReference type="SUPFAM" id="SSF52833">
    <property type="entry name" value="Thioredoxin-like"/>
    <property type="match status" value="1"/>
</dbReference>
<dbReference type="PANTHER" id="PTHR44051">
    <property type="entry name" value="GLUTATHIONE S-TRANSFERASE-RELATED"/>
    <property type="match status" value="1"/>
</dbReference>
<dbReference type="EMBL" id="NTJZ01000007">
    <property type="protein sequence ID" value="PDH33596.1"/>
    <property type="molecule type" value="Genomic_DNA"/>
</dbReference>
<dbReference type="Pfam" id="PF02798">
    <property type="entry name" value="GST_N"/>
    <property type="match status" value="1"/>
</dbReference>
<dbReference type="SFLD" id="SFLDS00019">
    <property type="entry name" value="Glutathione_Transferase_(cytos"/>
    <property type="match status" value="1"/>
</dbReference>
<evidence type="ECO:0000256" key="1">
    <source>
        <dbReference type="RuleBase" id="RU003494"/>
    </source>
</evidence>
<reference evidence="4 5" key="1">
    <citation type="submission" date="2017-08" db="EMBL/GenBank/DDBJ databases">
        <title>Fine stratification of microbial communities through a metagenomic profile of the photic zone.</title>
        <authorList>
            <person name="Haro-Moreno J.M."/>
            <person name="Lopez-Perez M."/>
            <person name="De La Torre J."/>
            <person name="Picazo A."/>
            <person name="Camacho A."/>
            <person name="Rodriguez-Valera F."/>
        </authorList>
    </citation>
    <scope>NUCLEOTIDE SEQUENCE [LARGE SCALE GENOMIC DNA]</scope>
    <source>
        <strain evidence="4">MED-G28</strain>
    </source>
</reference>
<dbReference type="SUPFAM" id="SSF47616">
    <property type="entry name" value="GST C-terminal domain-like"/>
    <property type="match status" value="1"/>
</dbReference>
<dbReference type="PROSITE" id="PS50404">
    <property type="entry name" value="GST_NTER"/>
    <property type="match status" value="1"/>
</dbReference>
<dbReference type="CDD" id="cd03051">
    <property type="entry name" value="GST_N_GTT2_like"/>
    <property type="match status" value="1"/>
</dbReference>
<feature type="domain" description="GST C-terminal" evidence="3">
    <location>
        <begin position="86"/>
        <end position="205"/>
    </location>
</feature>
<dbReference type="Pfam" id="PF00043">
    <property type="entry name" value="GST_C"/>
    <property type="match status" value="1"/>
</dbReference>
<dbReference type="InterPro" id="IPR036282">
    <property type="entry name" value="Glutathione-S-Trfase_C_sf"/>
</dbReference>
<comment type="caution">
    <text evidence="4">The sequence shown here is derived from an EMBL/GenBank/DDBJ whole genome shotgun (WGS) entry which is preliminary data.</text>
</comment>
<dbReference type="InterPro" id="IPR040079">
    <property type="entry name" value="Glutathione_S-Trfase"/>
</dbReference>
<keyword evidence="4" id="KW-0808">Transferase</keyword>
<dbReference type="SFLD" id="SFLDG00358">
    <property type="entry name" value="Main_(cytGST)"/>
    <property type="match status" value="1"/>
</dbReference>